<evidence type="ECO:0000313" key="1">
    <source>
        <dbReference type="EMBL" id="STR00908.1"/>
    </source>
</evidence>
<organism evidence="1 2">
    <name type="scientific">Kingella potus</name>
    <dbReference type="NCBI Taxonomy" id="265175"/>
    <lineage>
        <taxon>Bacteria</taxon>
        <taxon>Pseudomonadati</taxon>
        <taxon>Pseudomonadota</taxon>
        <taxon>Betaproteobacteria</taxon>
        <taxon>Neisseriales</taxon>
        <taxon>Neisseriaceae</taxon>
        <taxon>Kingella</taxon>
    </lineage>
</organism>
<protein>
    <submittedName>
        <fullName evidence="1">Uncharacterized protein</fullName>
    </submittedName>
</protein>
<dbReference type="OrthoDB" id="1451126at2"/>
<keyword evidence="2" id="KW-1185">Reference proteome</keyword>
<gene>
    <name evidence="1" type="ORF">NCTC13336_01132</name>
</gene>
<dbReference type="Proteomes" id="UP000254293">
    <property type="component" value="Unassembled WGS sequence"/>
</dbReference>
<proteinExistence type="predicted"/>
<reference evidence="1 2" key="1">
    <citation type="submission" date="2018-06" db="EMBL/GenBank/DDBJ databases">
        <authorList>
            <consortium name="Pathogen Informatics"/>
            <person name="Doyle S."/>
        </authorList>
    </citation>
    <scope>NUCLEOTIDE SEQUENCE [LARGE SCALE GENOMIC DNA]</scope>
    <source>
        <strain evidence="1 2">NCTC13336</strain>
    </source>
</reference>
<dbReference type="AlphaFoldDB" id="A0A377R2C4"/>
<dbReference type="RefSeq" id="WP_115308111.1">
    <property type="nucleotide sequence ID" value="NZ_UGJJ01000001.1"/>
</dbReference>
<accession>A0A377R2C4</accession>
<sequence length="330" mass="39043">MMKNIKKYLKLHLEKRESSFQTQGCYYPPASWEEFERWNESTFDQNFSKCSDDDSILTTKIYISLFDNLKDFAFYSVFKDLDFEKLNNALFQTSREELLKTCIFPSGTDHCHAFFESLSAFACNDFEVIESLFPAELPSGAGRYYTENAVNLLKILYFGQEDLKEEALRKAEKFLQKKKTAWERLCVLYLLALMEKNAEKASECLQELCAAYQKLGFPREKTDKLFAQEIHGLYRLARTVDADLFEKITMPVHDCFFREFEHWQRENGYPKGRIFYFYPPKMAYMNAVLQAQLPKMTLYEQKYDDGRRYIYKNVEKFASDLTEEVQKTTL</sequence>
<evidence type="ECO:0000313" key="2">
    <source>
        <dbReference type="Proteomes" id="UP000254293"/>
    </source>
</evidence>
<dbReference type="EMBL" id="UGJJ01000001">
    <property type="protein sequence ID" value="STR00908.1"/>
    <property type="molecule type" value="Genomic_DNA"/>
</dbReference>
<name>A0A377R2C4_9NEIS</name>